<protein>
    <recommendedName>
        <fullName evidence="1">DZIP3-like HEPN domain-containing protein</fullName>
    </recommendedName>
</protein>
<dbReference type="OrthoDB" id="10582062at2759"/>
<proteinExistence type="predicted"/>
<evidence type="ECO:0000313" key="2">
    <source>
        <dbReference type="EMBL" id="CAG2201282.1"/>
    </source>
</evidence>
<sequence length="183" mass="21096">MKRLLYICINKNFEVIKETVLRFCKTGIPKYNGIKTQVKHLNQTGVLNSKDFDVTLMTALIRNLANLPPPTGGYDNLPLSTDTNTTADLARIKYYRNELAHINDAKVTTSFFTAAWEDISGAVRRLGGPNMEEECSELRTTHLDQSTVPLDVRGNNRILYTQFDFHCEYWRHCFRFMLLAMLR</sequence>
<evidence type="ECO:0000313" key="3">
    <source>
        <dbReference type="Proteomes" id="UP000683360"/>
    </source>
</evidence>
<name>A0A8S3R2C3_MYTED</name>
<gene>
    <name evidence="2" type="ORF">MEDL_15914</name>
</gene>
<organism evidence="2 3">
    <name type="scientific">Mytilus edulis</name>
    <name type="common">Blue mussel</name>
    <dbReference type="NCBI Taxonomy" id="6550"/>
    <lineage>
        <taxon>Eukaryota</taxon>
        <taxon>Metazoa</taxon>
        <taxon>Spiralia</taxon>
        <taxon>Lophotrochozoa</taxon>
        <taxon>Mollusca</taxon>
        <taxon>Bivalvia</taxon>
        <taxon>Autobranchia</taxon>
        <taxon>Pteriomorphia</taxon>
        <taxon>Mytilida</taxon>
        <taxon>Mytiloidea</taxon>
        <taxon>Mytilidae</taxon>
        <taxon>Mytilinae</taxon>
        <taxon>Mytilus</taxon>
    </lineage>
</organism>
<dbReference type="InterPro" id="IPR041249">
    <property type="entry name" value="HEPN_DZIP3"/>
</dbReference>
<comment type="caution">
    <text evidence="2">The sequence shown here is derived from an EMBL/GenBank/DDBJ whole genome shotgun (WGS) entry which is preliminary data.</text>
</comment>
<reference evidence="2" key="1">
    <citation type="submission" date="2021-03" db="EMBL/GenBank/DDBJ databases">
        <authorList>
            <person name="Bekaert M."/>
        </authorList>
    </citation>
    <scope>NUCLEOTIDE SEQUENCE</scope>
</reference>
<dbReference type="Proteomes" id="UP000683360">
    <property type="component" value="Unassembled WGS sequence"/>
</dbReference>
<dbReference type="Pfam" id="PF18738">
    <property type="entry name" value="HEPN_DZIP3"/>
    <property type="match status" value="1"/>
</dbReference>
<accession>A0A8S3R2C3</accession>
<feature type="domain" description="DZIP3-like HEPN" evidence="1">
    <location>
        <begin position="46"/>
        <end position="147"/>
    </location>
</feature>
<dbReference type="AlphaFoldDB" id="A0A8S3R2C3"/>
<evidence type="ECO:0000259" key="1">
    <source>
        <dbReference type="Pfam" id="PF18738"/>
    </source>
</evidence>
<dbReference type="EMBL" id="CAJPWZ010000840">
    <property type="protein sequence ID" value="CAG2201282.1"/>
    <property type="molecule type" value="Genomic_DNA"/>
</dbReference>
<keyword evidence="3" id="KW-1185">Reference proteome</keyword>